<protein>
    <recommendedName>
        <fullName evidence="5">Glycosyltransferase family 8 protein</fullName>
    </recommendedName>
</protein>
<keyword evidence="2" id="KW-0472">Membrane</keyword>
<evidence type="ECO:0008006" key="5">
    <source>
        <dbReference type="Google" id="ProtNLM"/>
    </source>
</evidence>
<dbReference type="InterPro" id="IPR029044">
    <property type="entry name" value="Nucleotide-diphossugar_trans"/>
</dbReference>
<keyword evidence="2" id="KW-0812">Transmembrane</keyword>
<evidence type="ECO:0000256" key="2">
    <source>
        <dbReference type="SAM" id="Phobius"/>
    </source>
</evidence>
<sequence>MSFNQYIRTGLRQITTQYYRLNNQVYSSLNDRNGSSGWLLNKGALRIIVLVFIAMVTVFGFSTQYDSFAALAGTSPTTTTGTETNTVKPITGTGSGTDSASIHSGSEQMIDAFQLFESKGHANSESTNIFTDESTGSKLLDFDRTHAKYISPEIINDIYSNTDLAAVDWSRYAYVLYATSPAHLCNSFMIFSALREYGSEADMVLILNEEFLDTEGENGAKYAAEYKELMRQKDQLKLKYSPVPVVTKTDVDPGKMIWISSFTKLLVFGETQYDRIIYMDADAVLTKSHLDELFFIPPCKLASPSGYWLTQDIFNRENDQMIEKYPAEKFEWKPKTVQERAFEIWQYGASFIQPFLDQSTGKLSTVINKVVDANRASSFEENVNVKNLQNAQYNNLPNYYTLDEFLLTNIIMVIQPDEELFNIVKQGIEERSHDEFDMDIMQRLFHLPTTIKTQTASLQDENKTFQDRLNEIPEFIILPATAYGTLTSEFNIPEDHTYFAADPVDQIWATHPSIKDPLKKKLQENNSIQPPYFFVEDLTTTPAEYLNRNVKYLHFSDAPIPKPWFYFDPKDGYMGHRYRCPTFREFVFEKQFEGLVKPGRVISDCSAADVWEHGRDMFTRNRLNVCGLPLVRASGLNTYFDIIN</sequence>
<feature type="transmembrane region" description="Helical" evidence="2">
    <location>
        <begin position="43"/>
        <end position="61"/>
    </location>
</feature>
<organism evidence="3 4">
    <name type="scientific">Wickerhamomyces pijperi</name>
    <name type="common">Yeast</name>
    <name type="synonym">Pichia pijperi</name>
    <dbReference type="NCBI Taxonomy" id="599730"/>
    <lineage>
        <taxon>Eukaryota</taxon>
        <taxon>Fungi</taxon>
        <taxon>Dikarya</taxon>
        <taxon>Ascomycota</taxon>
        <taxon>Saccharomycotina</taxon>
        <taxon>Saccharomycetes</taxon>
        <taxon>Phaffomycetales</taxon>
        <taxon>Wickerhamomycetaceae</taxon>
        <taxon>Wickerhamomyces</taxon>
    </lineage>
</organism>
<comment type="caution">
    <text evidence="3">The sequence shown here is derived from an EMBL/GenBank/DDBJ whole genome shotgun (WGS) entry which is preliminary data.</text>
</comment>
<proteinExistence type="predicted"/>
<reference evidence="3" key="1">
    <citation type="journal article" date="2021" name="Open Biol.">
        <title>Shared evolutionary footprints suggest mitochondrial oxidative damage underlies multiple complex I losses in fungi.</title>
        <authorList>
            <person name="Schikora-Tamarit M.A."/>
            <person name="Marcet-Houben M."/>
            <person name="Nosek J."/>
            <person name="Gabaldon T."/>
        </authorList>
    </citation>
    <scope>NUCLEOTIDE SEQUENCE</scope>
    <source>
        <strain evidence="3">CBS2887</strain>
    </source>
</reference>
<dbReference type="InterPro" id="IPR050587">
    <property type="entry name" value="GNT1/Glycosyltrans_8"/>
</dbReference>
<dbReference type="PANTHER" id="PTHR11183">
    <property type="entry name" value="GLYCOGENIN SUBFAMILY MEMBER"/>
    <property type="match status" value="1"/>
</dbReference>
<reference evidence="3" key="2">
    <citation type="submission" date="2021-01" db="EMBL/GenBank/DDBJ databases">
        <authorList>
            <person name="Schikora-Tamarit M.A."/>
        </authorList>
    </citation>
    <scope>NUCLEOTIDE SEQUENCE</scope>
    <source>
        <strain evidence="3">CBS2887</strain>
    </source>
</reference>
<dbReference type="AlphaFoldDB" id="A0A9P8QF72"/>
<dbReference type="Proteomes" id="UP000774326">
    <property type="component" value="Unassembled WGS sequence"/>
</dbReference>
<dbReference type="Gene3D" id="3.90.550.10">
    <property type="entry name" value="Spore Coat Polysaccharide Biosynthesis Protein SpsA, Chain A"/>
    <property type="match status" value="1"/>
</dbReference>
<dbReference type="OrthoDB" id="2014201at2759"/>
<evidence type="ECO:0000313" key="3">
    <source>
        <dbReference type="EMBL" id="KAH3688275.1"/>
    </source>
</evidence>
<keyword evidence="4" id="KW-1185">Reference proteome</keyword>
<evidence type="ECO:0000313" key="4">
    <source>
        <dbReference type="Proteomes" id="UP000774326"/>
    </source>
</evidence>
<gene>
    <name evidence="3" type="ORF">WICPIJ_000746</name>
</gene>
<evidence type="ECO:0000256" key="1">
    <source>
        <dbReference type="SAM" id="MobiDB-lite"/>
    </source>
</evidence>
<dbReference type="SUPFAM" id="SSF53448">
    <property type="entry name" value="Nucleotide-diphospho-sugar transferases"/>
    <property type="match status" value="1"/>
</dbReference>
<dbReference type="EMBL" id="JAEUBG010000445">
    <property type="protein sequence ID" value="KAH3688275.1"/>
    <property type="molecule type" value="Genomic_DNA"/>
</dbReference>
<keyword evidence="2" id="KW-1133">Transmembrane helix</keyword>
<name>A0A9P8QF72_WICPI</name>
<feature type="region of interest" description="Disordered" evidence="1">
    <location>
        <begin position="78"/>
        <end position="98"/>
    </location>
</feature>
<accession>A0A9P8QF72</accession>